<reference evidence="2 3" key="1">
    <citation type="submission" date="2024-11" db="EMBL/GenBank/DDBJ databases">
        <title>Adaptive evolution of stress response genes in parasites aligns with host niche diversity.</title>
        <authorList>
            <person name="Hahn C."/>
            <person name="Resl P."/>
        </authorList>
    </citation>
    <scope>NUCLEOTIDE SEQUENCE [LARGE SCALE GENOMIC DNA]</scope>
    <source>
        <strain evidence="2">EGGRZ-B1_66</strain>
        <tissue evidence="2">Body</tissue>
    </source>
</reference>
<feature type="compositionally biased region" description="Low complexity" evidence="1">
    <location>
        <begin position="256"/>
        <end position="265"/>
    </location>
</feature>
<organism evidence="2 3">
    <name type="scientific">Cichlidogyrus casuarinus</name>
    <dbReference type="NCBI Taxonomy" id="1844966"/>
    <lineage>
        <taxon>Eukaryota</taxon>
        <taxon>Metazoa</taxon>
        <taxon>Spiralia</taxon>
        <taxon>Lophotrochozoa</taxon>
        <taxon>Platyhelminthes</taxon>
        <taxon>Monogenea</taxon>
        <taxon>Monopisthocotylea</taxon>
        <taxon>Dactylogyridea</taxon>
        <taxon>Ancyrocephalidae</taxon>
        <taxon>Cichlidogyrus</taxon>
    </lineage>
</organism>
<evidence type="ECO:0000313" key="2">
    <source>
        <dbReference type="EMBL" id="KAL3308830.1"/>
    </source>
</evidence>
<sequence length="315" mass="34977">SNIKLARLGSPTLNSRSGDLTISKQFPNNTSYDSHFLLGNPALFETTDQTTPLTSPVQRMSLTNNYLCSPNQLIKNNCLSPSFRNTSYLMRTSLHTFQTPNSYRKCGREPIDYGEATCGDHEAGIDTDGDSEVLANEIDRLCNLTFSSPNPASLAGSKTARSDENSQSISPHSLTPNSSQRQGLVLANDHCFVPVEVNDNVYRSPTLSTRLHSVQGSPFINSRLVCVTPIANPSAEVMRQNRNYFDLSPQQSPIRSYSESSSNHESPIKLPSRKFVERNLYAQIQPKQPPCHGHHSPIRTPLQLRKSSSSEQRKQ</sequence>
<dbReference type="Proteomes" id="UP001626550">
    <property type="component" value="Unassembled WGS sequence"/>
</dbReference>
<proteinExistence type="predicted"/>
<evidence type="ECO:0000256" key="1">
    <source>
        <dbReference type="SAM" id="MobiDB-lite"/>
    </source>
</evidence>
<feature type="region of interest" description="Disordered" evidence="1">
    <location>
        <begin position="151"/>
        <end position="180"/>
    </location>
</feature>
<feature type="compositionally biased region" description="Polar residues" evidence="1">
    <location>
        <begin position="165"/>
        <end position="180"/>
    </location>
</feature>
<comment type="caution">
    <text evidence="2">The sequence shown here is derived from an EMBL/GenBank/DDBJ whole genome shotgun (WGS) entry which is preliminary data.</text>
</comment>
<accession>A0ABD2PNU5</accession>
<feature type="compositionally biased region" description="Polar residues" evidence="1">
    <location>
        <begin position="305"/>
        <end position="315"/>
    </location>
</feature>
<keyword evidence="3" id="KW-1185">Reference proteome</keyword>
<evidence type="ECO:0000313" key="3">
    <source>
        <dbReference type="Proteomes" id="UP001626550"/>
    </source>
</evidence>
<feature type="non-terminal residue" evidence="2">
    <location>
        <position position="1"/>
    </location>
</feature>
<feature type="region of interest" description="Disordered" evidence="1">
    <location>
        <begin position="248"/>
        <end position="315"/>
    </location>
</feature>
<dbReference type="AlphaFoldDB" id="A0ABD2PNU5"/>
<feature type="non-terminal residue" evidence="2">
    <location>
        <position position="315"/>
    </location>
</feature>
<dbReference type="EMBL" id="JBJKFK010004637">
    <property type="protein sequence ID" value="KAL3308830.1"/>
    <property type="molecule type" value="Genomic_DNA"/>
</dbReference>
<gene>
    <name evidence="2" type="ORF">Ciccas_012633</name>
</gene>
<protein>
    <submittedName>
        <fullName evidence="2">Uncharacterized protein</fullName>
    </submittedName>
</protein>
<name>A0ABD2PNU5_9PLAT</name>